<evidence type="ECO:0000256" key="9">
    <source>
        <dbReference type="HAMAP-Rule" id="MF_00100"/>
    </source>
</evidence>
<evidence type="ECO:0000256" key="7">
    <source>
        <dbReference type="ARBA" id="ARBA00023134"/>
    </source>
</evidence>
<dbReference type="NCBIfam" id="TIGR00487">
    <property type="entry name" value="IF-2"/>
    <property type="match status" value="1"/>
</dbReference>
<sequence>MVKKRIYTIAKENSVENQVVLDAAAKLGIDVKNHMSSVDETTEKKIVGSLNGGKPAAKPATKPAPQHKSVSANSGEKHEGSNHNSGDHKTKIKITAVRRDANKGKGHFDHRNNNHTSNSNRPNSNNNYHRPNTNGNTANTNGNSANTTNANRNNSNNRPSNNRNDNRNSQSRDNNNRTNNNRTNNRNPQNRDNRNRNNNNRRDHSTVQGQAPRPRQSAGNKYLDQFKTNIQDASHIPSHPTRNNNSRPNNHNNSDSTRRNNNHRPNGNGSNTSENQNRFNRNNNNNHNSNNRNSNTNNNRNNNQNRPNNTAAKAKETPKSTVANTNIPKPEYKKSKPTNNNRDFGHRTNLANPFGSRKKKKERKRQQRQRTEPRKPMPQRKDRPLPETLVYTVGMNAQDVGKLIHREPAEIVKKLFMLGIMINQNKSLDKDTIELLAEDYGIKAEEKVQEDVADIDKYFDAEVNTTENLVTRPPVVTIMGHVDHGKTTLLDHLRHTHVTAGEAGGITQHIGAYQVRLKDRLITFLDTPGHAAFTNMRARGADITDIVILVVAADDGVMPQTIEAINHAKAANDPIIVAINKIDKPGANPQHVTEELMKYDLVPESYGGDTIFVNISAKVGTNIDELLEMILLEADVLELKANPKQKAIGTVIEAKLDKGRGPVASLLVQQGTLHVGDPIVVGNTFGRVRTMTNYTGKEIENALPSEPVEVTGLNDVPESADKFVVFNDEKTARAAGEERASRALQKERQNTNPVTLDNLFETMKEGELKQVDVIIKADVQGSAEAIAGSLKKIDVEGVRVNIIHQAVGAITESDVNLAAASNAIIIGFNVRPTAQAKIQAKDENVDIRLHRVIYKAIDEVESAMKGMLEPVYQEKVIGNLTVRETYNVSKIGTIAGCYVNSGKIQRDSGVRLIRDGIVITEGKLASLKRFKDDVKEVGSGFECGITIENYNDIKIGDEVEAYIMEEVPVK</sequence>
<dbReference type="CDD" id="cd01887">
    <property type="entry name" value="IF2_eIF5B"/>
    <property type="match status" value="1"/>
</dbReference>
<dbReference type="FunFam" id="3.40.50.10050:FF:000001">
    <property type="entry name" value="Translation initiation factor IF-2"/>
    <property type="match status" value="1"/>
</dbReference>
<dbReference type="PROSITE" id="PS51722">
    <property type="entry name" value="G_TR_2"/>
    <property type="match status" value="1"/>
</dbReference>
<evidence type="ECO:0000256" key="1">
    <source>
        <dbReference type="ARBA" id="ARBA00007733"/>
    </source>
</evidence>
<feature type="compositionally biased region" description="Low complexity" evidence="11">
    <location>
        <begin position="263"/>
        <end position="310"/>
    </location>
</feature>
<dbReference type="SUPFAM" id="SSF52540">
    <property type="entry name" value="P-loop containing nucleoside triphosphate hydrolases"/>
    <property type="match status" value="1"/>
</dbReference>
<dbReference type="Pfam" id="PF11987">
    <property type="entry name" value="IF-2"/>
    <property type="match status" value="1"/>
</dbReference>
<reference evidence="13" key="1">
    <citation type="submission" date="2018-01" db="EMBL/GenBank/DDBJ databases">
        <title>Genome sequnecing of Lactobacillus formosensis KACC 18721.</title>
        <authorList>
            <person name="Kim S.-J."/>
            <person name="Heo J."/>
        </authorList>
    </citation>
    <scope>NUCLEOTIDE SEQUENCE</scope>
    <source>
        <strain evidence="13">KACC 18721</strain>
    </source>
</reference>
<comment type="function">
    <text evidence="8 9 10">One of the essential components for the initiation of protein synthesis. Protects formylmethionyl-tRNA from spontaneous hydrolysis and promotes its binding to the 30S ribosomal subunits. Also involved in the hydrolysis of GTP during the formation of the 70S ribosomal complex.</text>
</comment>
<keyword evidence="6 9" id="KW-0648">Protein biosynthesis</keyword>
<feature type="compositionally biased region" description="Basic and acidic residues" evidence="11">
    <location>
        <begin position="97"/>
        <end position="112"/>
    </location>
</feature>
<evidence type="ECO:0000256" key="6">
    <source>
        <dbReference type="ARBA" id="ARBA00022917"/>
    </source>
</evidence>
<dbReference type="InterPro" id="IPR015760">
    <property type="entry name" value="TIF_IF2"/>
</dbReference>
<feature type="binding site" evidence="9">
    <location>
        <begin position="480"/>
        <end position="487"/>
    </location>
    <ligand>
        <name>GTP</name>
        <dbReference type="ChEBI" id="CHEBI:37565"/>
    </ligand>
</feature>
<dbReference type="PROSITE" id="PS01176">
    <property type="entry name" value="IF2"/>
    <property type="match status" value="1"/>
</dbReference>
<comment type="caution">
    <text evidence="13">The sequence shown here is derived from an EMBL/GenBank/DDBJ whole genome shotgun (WGS) entry which is preliminary data.</text>
</comment>
<dbReference type="GO" id="GO:0005829">
    <property type="term" value="C:cytosol"/>
    <property type="evidence" value="ECO:0007669"/>
    <property type="project" value="TreeGrafter"/>
</dbReference>
<dbReference type="GO" id="GO:0003924">
    <property type="term" value="F:GTPase activity"/>
    <property type="evidence" value="ECO:0007669"/>
    <property type="project" value="UniProtKB-UniRule"/>
</dbReference>
<dbReference type="FunFam" id="3.40.50.300:FF:000019">
    <property type="entry name" value="Translation initiation factor IF-2"/>
    <property type="match status" value="1"/>
</dbReference>
<gene>
    <name evidence="9" type="primary">infB</name>
    <name evidence="13" type="ORF">C2R26_01425</name>
</gene>
<dbReference type="CDD" id="cd03702">
    <property type="entry name" value="IF2_mtIF2_II"/>
    <property type="match status" value="1"/>
</dbReference>
<evidence type="ECO:0000256" key="11">
    <source>
        <dbReference type="SAM" id="MobiDB-lite"/>
    </source>
</evidence>
<feature type="domain" description="Tr-type G" evidence="12">
    <location>
        <begin position="471"/>
        <end position="640"/>
    </location>
</feature>
<dbReference type="SUPFAM" id="SSF52156">
    <property type="entry name" value="Initiation factor IF2/eIF5b, domain 3"/>
    <property type="match status" value="1"/>
</dbReference>
<dbReference type="InterPro" id="IPR009000">
    <property type="entry name" value="Transl_B-barrel_sf"/>
</dbReference>
<dbReference type="Gene3D" id="2.40.30.10">
    <property type="entry name" value="Translation factors"/>
    <property type="match status" value="2"/>
</dbReference>
<dbReference type="Gene3D" id="3.40.50.300">
    <property type="entry name" value="P-loop containing nucleotide triphosphate hydrolases"/>
    <property type="match status" value="1"/>
</dbReference>
<feature type="compositionally biased region" description="Basic and acidic residues" evidence="11">
    <location>
        <begin position="75"/>
        <end position="89"/>
    </location>
</feature>
<dbReference type="NCBIfam" id="TIGR00231">
    <property type="entry name" value="small_GTP"/>
    <property type="match status" value="1"/>
</dbReference>
<evidence type="ECO:0000256" key="2">
    <source>
        <dbReference type="ARBA" id="ARBA00020675"/>
    </source>
</evidence>
<feature type="compositionally biased region" description="Basic and acidic residues" evidence="11">
    <location>
        <begin position="369"/>
        <end position="385"/>
    </location>
</feature>
<dbReference type="InterPro" id="IPR044145">
    <property type="entry name" value="IF2_II"/>
</dbReference>
<proteinExistence type="inferred from homology"/>
<dbReference type="SUPFAM" id="SSF50447">
    <property type="entry name" value="Translation proteins"/>
    <property type="match status" value="2"/>
</dbReference>
<dbReference type="InterPro" id="IPR053905">
    <property type="entry name" value="EF-G-like_DII"/>
</dbReference>
<feature type="compositionally biased region" description="Basic residues" evidence="11">
    <location>
        <begin position="356"/>
        <end position="368"/>
    </location>
</feature>
<dbReference type="InterPro" id="IPR006847">
    <property type="entry name" value="IF2_N"/>
</dbReference>
<keyword evidence="5 9" id="KW-0547">Nucleotide-binding</keyword>
<dbReference type="Gene3D" id="3.40.50.10050">
    <property type="entry name" value="Translation initiation factor IF- 2, domain 3"/>
    <property type="match status" value="1"/>
</dbReference>
<dbReference type="AlphaFoldDB" id="A0A2P4R939"/>
<feature type="region of interest" description="G-domain" evidence="9">
    <location>
        <begin position="474"/>
        <end position="622"/>
    </location>
</feature>
<comment type="similarity">
    <text evidence="1 9 10">Belongs to the TRAFAC class translation factor GTPase superfamily. Classic translation factor GTPase family. IF-2 subfamily.</text>
</comment>
<feature type="compositionally biased region" description="Low complexity" evidence="11">
    <location>
        <begin position="237"/>
        <end position="254"/>
    </location>
</feature>
<protein>
    <recommendedName>
        <fullName evidence="2 9">Translation initiation factor IF-2</fullName>
    </recommendedName>
</protein>
<evidence type="ECO:0000259" key="12">
    <source>
        <dbReference type="PROSITE" id="PS51722"/>
    </source>
</evidence>
<dbReference type="GO" id="GO:0003743">
    <property type="term" value="F:translation initiation factor activity"/>
    <property type="evidence" value="ECO:0007669"/>
    <property type="project" value="UniProtKB-UniRule"/>
</dbReference>
<evidence type="ECO:0000256" key="8">
    <source>
        <dbReference type="ARBA" id="ARBA00025162"/>
    </source>
</evidence>
<dbReference type="InterPro" id="IPR023115">
    <property type="entry name" value="TIF_IF2_dom3"/>
</dbReference>
<keyword evidence="4 9" id="KW-0396">Initiation factor</keyword>
<dbReference type="PANTHER" id="PTHR43381">
    <property type="entry name" value="TRANSLATION INITIATION FACTOR IF-2-RELATED"/>
    <property type="match status" value="1"/>
</dbReference>
<dbReference type="InterPro" id="IPR027417">
    <property type="entry name" value="P-loop_NTPase"/>
</dbReference>
<dbReference type="HAMAP" id="MF_00100_B">
    <property type="entry name" value="IF_2_B"/>
    <property type="match status" value="1"/>
</dbReference>
<dbReference type="Pfam" id="PF22042">
    <property type="entry name" value="EF-G_D2"/>
    <property type="match status" value="1"/>
</dbReference>
<feature type="region of interest" description="Disordered" evidence="11">
    <location>
        <begin position="233"/>
        <end position="386"/>
    </location>
</feature>
<dbReference type="CDD" id="cd03692">
    <property type="entry name" value="mtIF2_IVc"/>
    <property type="match status" value="1"/>
</dbReference>
<dbReference type="InterPro" id="IPR036925">
    <property type="entry name" value="TIF_IF2_dom3_sf"/>
</dbReference>
<evidence type="ECO:0000256" key="10">
    <source>
        <dbReference type="RuleBase" id="RU000644"/>
    </source>
</evidence>
<dbReference type="Pfam" id="PF04760">
    <property type="entry name" value="IF2_N"/>
    <property type="match status" value="2"/>
</dbReference>
<comment type="subcellular location">
    <subcellularLocation>
        <location evidence="9">Cytoplasm</location>
    </subcellularLocation>
</comment>
<feature type="binding site" evidence="9">
    <location>
        <begin position="580"/>
        <end position="583"/>
    </location>
    <ligand>
        <name>GTP</name>
        <dbReference type="ChEBI" id="CHEBI:37565"/>
    </ligand>
</feature>
<dbReference type="EMBL" id="PPWZ01000009">
    <property type="protein sequence ID" value="POH37763.1"/>
    <property type="molecule type" value="Genomic_DNA"/>
</dbReference>
<keyword evidence="3 9" id="KW-0963">Cytoplasm</keyword>
<organism evidence="13">
    <name type="scientific">Companilactobacillus formosensis</name>
    <dbReference type="NCBI Taxonomy" id="1617889"/>
    <lineage>
        <taxon>Bacteria</taxon>
        <taxon>Bacillati</taxon>
        <taxon>Bacillota</taxon>
        <taxon>Bacilli</taxon>
        <taxon>Lactobacillales</taxon>
        <taxon>Lactobacillaceae</taxon>
        <taxon>Companilactobacillus</taxon>
    </lineage>
</organism>
<feature type="region of interest" description="Disordered" evidence="11">
    <location>
        <begin position="48"/>
        <end position="218"/>
    </location>
</feature>
<evidence type="ECO:0000256" key="3">
    <source>
        <dbReference type="ARBA" id="ARBA00022490"/>
    </source>
</evidence>
<dbReference type="InterPro" id="IPR005225">
    <property type="entry name" value="Small_GTP-bd"/>
</dbReference>
<feature type="compositionally biased region" description="Low complexity" evidence="11">
    <location>
        <begin position="114"/>
        <end position="188"/>
    </location>
</feature>
<feature type="compositionally biased region" description="Basic and acidic residues" evidence="11">
    <location>
        <begin position="189"/>
        <end position="205"/>
    </location>
</feature>
<dbReference type="GO" id="GO:0005525">
    <property type="term" value="F:GTP binding"/>
    <property type="evidence" value="ECO:0007669"/>
    <property type="project" value="UniProtKB-KW"/>
</dbReference>
<evidence type="ECO:0000256" key="4">
    <source>
        <dbReference type="ARBA" id="ARBA00022540"/>
    </source>
</evidence>
<evidence type="ECO:0000256" key="5">
    <source>
        <dbReference type="ARBA" id="ARBA00022741"/>
    </source>
</evidence>
<accession>A0A2P4R939</accession>
<dbReference type="InterPro" id="IPR000795">
    <property type="entry name" value="T_Tr_GTP-bd_dom"/>
</dbReference>
<dbReference type="InterPro" id="IPR000178">
    <property type="entry name" value="TF_IF2_bacterial-like"/>
</dbReference>
<dbReference type="FunFam" id="2.40.30.10:FF:000008">
    <property type="entry name" value="Translation initiation factor IF-2"/>
    <property type="match status" value="1"/>
</dbReference>
<feature type="binding site" evidence="9">
    <location>
        <begin position="526"/>
        <end position="530"/>
    </location>
    <ligand>
        <name>GTP</name>
        <dbReference type="ChEBI" id="CHEBI:37565"/>
    </ligand>
</feature>
<keyword evidence="7 9" id="KW-0342">GTP-binding</keyword>
<dbReference type="Gene3D" id="1.10.10.2480">
    <property type="match status" value="1"/>
</dbReference>
<name>A0A2P4R939_9LACO</name>
<evidence type="ECO:0000313" key="13">
    <source>
        <dbReference type="EMBL" id="POH37763.1"/>
    </source>
</evidence>
<feature type="compositionally biased region" description="Low complexity" evidence="11">
    <location>
        <begin position="54"/>
        <end position="64"/>
    </location>
</feature>
<dbReference type="PANTHER" id="PTHR43381:SF5">
    <property type="entry name" value="TR-TYPE G DOMAIN-CONTAINING PROTEIN"/>
    <property type="match status" value="1"/>
</dbReference>
<dbReference type="Pfam" id="PF00009">
    <property type="entry name" value="GTP_EFTU"/>
    <property type="match status" value="1"/>
</dbReference>
<dbReference type="FunFam" id="2.40.30.10:FF:000007">
    <property type="entry name" value="Translation initiation factor IF-2"/>
    <property type="match status" value="1"/>
</dbReference>